<organism evidence="14">
    <name type="scientific">Dendrobium officinale</name>
    <name type="common">Orchid</name>
    <dbReference type="NCBI Taxonomy" id="142615"/>
    <lineage>
        <taxon>Eukaryota</taxon>
        <taxon>Viridiplantae</taxon>
        <taxon>Streptophyta</taxon>
        <taxon>Embryophyta</taxon>
        <taxon>Tracheophyta</taxon>
        <taxon>Spermatophyta</taxon>
        <taxon>Magnoliopsida</taxon>
        <taxon>Liliopsida</taxon>
        <taxon>Asparagales</taxon>
        <taxon>Orchidaceae</taxon>
        <taxon>Epidendroideae</taxon>
        <taxon>Malaxideae</taxon>
        <taxon>Dendrobiinae</taxon>
        <taxon>Dendrobium</taxon>
    </lineage>
</organism>
<reference evidence="14" key="1">
    <citation type="submission" date="2015-10" db="EMBL/GenBank/DDBJ databases">
        <title>Molecular characterization of genes involved in the development of Dendrobium officinale.</title>
        <authorList>
            <person name="Zhang G."/>
        </authorList>
    </citation>
    <scope>NUCLEOTIDE SEQUENCE</scope>
</reference>
<dbReference type="Gene3D" id="3.60.40.10">
    <property type="entry name" value="PPM-type phosphatase domain"/>
    <property type="match status" value="1"/>
</dbReference>
<evidence type="ECO:0000256" key="4">
    <source>
        <dbReference type="ARBA" id="ARBA00013081"/>
    </source>
</evidence>
<dbReference type="PANTHER" id="PTHR47992">
    <property type="entry name" value="PROTEIN PHOSPHATASE"/>
    <property type="match status" value="1"/>
</dbReference>
<dbReference type="AlphaFoldDB" id="A0A1W5LE19"/>
<evidence type="ECO:0000256" key="10">
    <source>
        <dbReference type="ARBA" id="ARBA00047761"/>
    </source>
</evidence>
<dbReference type="GO" id="GO:0004722">
    <property type="term" value="F:protein serine/threonine phosphatase activity"/>
    <property type="evidence" value="ECO:0007669"/>
    <property type="project" value="UniProtKB-EC"/>
</dbReference>
<comment type="catalytic activity">
    <reaction evidence="10">
        <text>O-phospho-L-seryl-[protein] + H2O = L-seryl-[protein] + phosphate</text>
        <dbReference type="Rhea" id="RHEA:20629"/>
        <dbReference type="Rhea" id="RHEA-COMP:9863"/>
        <dbReference type="Rhea" id="RHEA-COMP:11604"/>
        <dbReference type="ChEBI" id="CHEBI:15377"/>
        <dbReference type="ChEBI" id="CHEBI:29999"/>
        <dbReference type="ChEBI" id="CHEBI:43474"/>
        <dbReference type="ChEBI" id="CHEBI:83421"/>
        <dbReference type="EC" id="3.1.3.16"/>
    </reaction>
</comment>
<keyword evidence="9" id="KW-0464">Manganese</keyword>
<dbReference type="PROSITE" id="PS51746">
    <property type="entry name" value="PPM_2"/>
    <property type="match status" value="1"/>
</dbReference>
<gene>
    <name evidence="14" type="primary">PP2C2</name>
</gene>
<keyword evidence="7" id="KW-0460">Magnesium</keyword>
<keyword evidence="5" id="KW-0479">Metal-binding</keyword>
<dbReference type="FunFam" id="3.60.40.10:FF:000291">
    <property type="entry name" value="Protein phosphatase 2C 50"/>
    <property type="match status" value="1"/>
</dbReference>
<dbReference type="InterPro" id="IPR000222">
    <property type="entry name" value="PP2C_BS"/>
</dbReference>
<comment type="catalytic activity">
    <reaction evidence="11">
        <text>O-phospho-L-threonyl-[protein] + H2O = L-threonyl-[protein] + phosphate</text>
        <dbReference type="Rhea" id="RHEA:47004"/>
        <dbReference type="Rhea" id="RHEA-COMP:11060"/>
        <dbReference type="Rhea" id="RHEA-COMP:11605"/>
        <dbReference type="ChEBI" id="CHEBI:15377"/>
        <dbReference type="ChEBI" id="CHEBI:30013"/>
        <dbReference type="ChEBI" id="CHEBI:43474"/>
        <dbReference type="ChEBI" id="CHEBI:61977"/>
        <dbReference type="EC" id="3.1.3.16"/>
    </reaction>
</comment>
<evidence type="ECO:0000259" key="13">
    <source>
        <dbReference type="PROSITE" id="PS51746"/>
    </source>
</evidence>
<evidence type="ECO:0000256" key="8">
    <source>
        <dbReference type="ARBA" id="ARBA00022912"/>
    </source>
</evidence>
<dbReference type="SMART" id="SM00332">
    <property type="entry name" value="PP2Cc"/>
    <property type="match status" value="1"/>
</dbReference>
<dbReference type="InterPro" id="IPR015655">
    <property type="entry name" value="PP2C"/>
</dbReference>
<evidence type="ECO:0000256" key="9">
    <source>
        <dbReference type="ARBA" id="ARBA00023211"/>
    </source>
</evidence>
<comment type="similarity">
    <text evidence="3 12">Belongs to the PP2C family.</text>
</comment>
<evidence type="ECO:0000256" key="1">
    <source>
        <dbReference type="ARBA" id="ARBA00001936"/>
    </source>
</evidence>
<dbReference type="CDD" id="cd00143">
    <property type="entry name" value="PP2Cc"/>
    <property type="match status" value="1"/>
</dbReference>
<protein>
    <recommendedName>
        <fullName evidence="4">protein-serine/threonine phosphatase</fullName>
        <ecNumber evidence="4">3.1.3.16</ecNumber>
    </recommendedName>
</protein>
<evidence type="ECO:0000256" key="2">
    <source>
        <dbReference type="ARBA" id="ARBA00001946"/>
    </source>
</evidence>
<evidence type="ECO:0000256" key="11">
    <source>
        <dbReference type="ARBA" id="ARBA00048336"/>
    </source>
</evidence>
<keyword evidence="8 12" id="KW-0904">Protein phosphatase</keyword>
<keyword evidence="6 12" id="KW-0378">Hydrolase</keyword>
<evidence type="ECO:0000256" key="12">
    <source>
        <dbReference type="RuleBase" id="RU003465"/>
    </source>
</evidence>
<sequence>MAERCLEIVGRESPAATVTAIEPCEKNTQAARRRRMQIRRLRRIAGTESLGSPVDLSRKRQRPDISVHPRVVLFKKDSDDVKETTSEQSPRYGMTSVCGLRREMEDAVSIWPDFLKNSAVKHSFFGVFDGHGCSHVAAWCKNRMHEMLEDEVDQMDSGLPTSPMEWEGVMDRSFSRMGCGGSYLGRCSRPSVGTRPAGASYKRPSVSTLDPPPSFAVVGPEHIAVANCGDSRAVLCRQGAAIPLSIDHKPDRPDEMQRIQAAGGRVIFWDGPRVQGVLAMSRAIGDGYLKPYVTAEPEVTVTERKEEDEFLILASDGLWDVVTNEMACQIVRMCLLNSRRGEVKDDLPAETCDKACSDAATLLTKMALARRSADNVSVVVVDLRMKL</sequence>
<dbReference type="InterPro" id="IPR036457">
    <property type="entry name" value="PPM-type-like_dom_sf"/>
</dbReference>
<evidence type="ECO:0000313" key="14">
    <source>
        <dbReference type="EMBL" id="ANC68271.1"/>
    </source>
</evidence>
<evidence type="ECO:0000256" key="7">
    <source>
        <dbReference type="ARBA" id="ARBA00022842"/>
    </source>
</evidence>
<dbReference type="InterPro" id="IPR001932">
    <property type="entry name" value="PPM-type_phosphatase-like_dom"/>
</dbReference>
<evidence type="ECO:0000256" key="3">
    <source>
        <dbReference type="ARBA" id="ARBA00006702"/>
    </source>
</evidence>
<dbReference type="EMBL" id="KT957553">
    <property type="protein sequence ID" value="ANC68271.1"/>
    <property type="molecule type" value="mRNA"/>
</dbReference>
<dbReference type="SMR" id="A0A1W5LE19"/>
<dbReference type="Pfam" id="PF00481">
    <property type="entry name" value="PP2C"/>
    <property type="match status" value="2"/>
</dbReference>
<name>A0A1W5LE19_DENOF</name>
<dbReference type="GO" id="GO:0046872">
    <property type="term" value="F:metal ion binding"/>
    <property type="evidence" value="ECO:0007669"/>
    <property type="project" value="UniProtKB-KW"/>
</dbReference>
<evidence type="ECO:0000256" key="5">
    <source>
        <dbReference type="ARBA" id="ARBA00022723"/>
    </source>
</evidence>
<comment type="cofactor">
    <cofactor evidence="1">
        <name>Mn(2+)</name>
        <dbReference type="ChEBI" id="CHEBI:29035"/>
    </cofactor>
</comment>
<dbReference type="EC" id="3.1.3.16" evidence="4"/>
<dbReference type="PROSITE" id="PS01032">
    <property type="entry name" value="PPM_1"/>
    <property type="match status" value="1"/>
</dbReference>
<proteinExistence type="evidence at transcript level"/>
<dbReference type="SUPFAM" id="SSF81606">
    <property type="entry name" value="PP2C-like"/>
    <property type="match status" value="1"/>
</dbReference>
<comment type="cofactor">
    <cofactor evidence="2">
        <name>Mg(2+)</name>
        <dbReference type="ChEBI" id="CHEBI:18420"/>
    </cofactor>
</comment>
<evidence type="ECO:0000256" key="6">
    <source>
        <dbReference type="ARBA" id="ARBA00022801"/>
    </source>
</evidence>
<feature type="domain" description="PPM-type phosphatase" evidence="13">
    <location>
        <begin position="91"/>
        <end position="383"/>
    </location>
</feature>
<accession>A0A1W5LE19</accession>